<protein>
    <recommendedName>
        <fullName evidence="4">Fe2OG dioxygenase domain-containing protein</fullName>
    </recommendedName>
</protein>
<dbReference type="Proteomes" id="UP000265631">
    <property type="component" value="Unassembled WGS sequence"/>
</dbReference>
<sequence>MESLAIDSPKASESSSSVEDLLENVSSALAKRAGKDVFAIEGHLEDHDNATSPSNNPQLTIRWDDKTQGYARTLRLPLSDDTAAQDSFTLLLNACQPATFGVGSKEVLDEEYRKAGKMDTNDFCTDFSPYEHGIVDTINQALAQGSHSAGRGLGVKAELYKLNVYSAPSGKFKPHVDTPRSDRQMGSLVVCLPVAHKGTSHIFPVEAFLNIRQGGQLAVRHGGREIVFDWASRHPDTIQWAAFFSDCEHEVLQVEEGHRVTLTYNLFWTNYGPAFMANHLEVLDQESLHFYTALEKLLEKMKSSGKDTTVGFTCTHSYPHTSSSSIEDLHHTLKGIDMVVYQALKRILGDASIATVLDESEYVEQQLERRQWEKEYQEERKRNPPSPTHPFSRESRFYDFDDSDFENTVCIATSLRPPISHGPYDYDAGLLDPKTIEVSEGGYWSSHYTYPYSREKINWLNHRPGSHTSKELAVAFATYGNEPGTGAYYSSAVIIAEVSGNVSHEREGAEGDTRSESASQCESDQDE</sequence>
<evidence type="ECO:0008006" key="4">
    <source>
        <dbReference type="Google" id="ProtNLM"/>
    </source>
</evidence>
<name>A0A395MF83_9HYPO</name>
<accession>A0A395MF83</accession>
<dbReference type="AlphaFoldDB" id="A0A395MF83"/>
<feature type="compositionally biased region" description="Basic and acidic residues" evidence="1">
    <location>
        <begin position="503"/>
        <end position="515"/>
    </location>
</feature>
<dbReference type="EMBL" id="PXXK01000338">
    <property type="protein sequence ID" value="RFN45769.1"/>
    <property type="molecule type" value="Genomic_DNA"/>
</dbReference>
<evidence type="ECO:0000313" key="2">
    <source>
        <dbReference type="EMBL" id="RFN45769.1"/>
    </source>
</evidence>
<dbReference type="Gene3D" id="2.60.120.620">
    <property type="entry name" value="q2cbj1_9rhob like domain"/>
    <property type="match status" value="1"/>
</dbReference>
<feature type="region of interest" description="Disordered" evidence="1">
    <location>
        <begin position="503"/>
        <end position="527"/>
    </location>
</feature>
<feature type="compositionally biased region" description="Polar residues" evidence="1">
    <location>
        <begin position="516"/>
        <end position="527"/>
    </location>
</feature>
<dbReference type="PANTHER" id="PTHR33099:SF7">
    <property type="entry name" value="MYND-TYPE DOMAIN-CONTAINING PROTEIN"/>
    <property type="match status" value="1"/>
</dbReference>
<evidence type="ECO:0000256" key="1">
    <source>
        <dbReference type="SAM" id="MobiDB-lite"/>
    </source>
</evidence>
<comment type="caution">
    <text evidence="2">The sequence shown here is derived from an EMBL/GenBank/DDBJ whole genome shotgun (WGS) entry which is preliminary data.</text>
</comment>
<reference evidence="2 3" key="1">
    <citation type="journal article" date="2018" name="PLoS Pathog.">
        <title>Evolution of structural diversity of trichothecenes, a family of toxins produced by plant pathogenic and entomopathogenic fungi.</title>
        <authorList>
            <person name="Proctor R.H."/>
            <person name="McCormick S.P."/>
            <person name="Kim H.S."/>
            <person name="Cardoza R.E."/>
            <person name="Stanley A.M."/>
            <person name="Lindo L."/>
            <person name="Kelly A."/>
            <person name="Brown D.W."/>
            <person name="Lee T."/>
            <person name="Vaughan M.M."/>
            <person name="Alexander N.J."/>
            <person name="Busman M."/>
            <person name="Gutierrez S."/>
        </authorList>
    </citation>
    <scope>NUCLEOTIDE SEQUENCE [LARGE SCALE GENOMIC DNA]</scope>
    <source>
        <strain evidence="2 3">NRRL 13405</strain>
    </source>
</reference>
<keyword evidence="3" id="KW-1185">Reference proteome</keyword>
<evidence type="ECO:0000313" key="3">
    <source>
        <dbReference type="Proteomes" id="UP000265631"/>
    </source>
</evidence>
<gene>
    <name evidence="2" type="ORF">FIE12Z_9974</name>
</gene>
<proteinExistence type="predicted"/>
<dbReference type="PANTHER" id="PTHR33099">
    <property type="entry name" value="FE2OG DIOXYGENASE DOMAIN-CONTAINING PROTEIN"/>
    <property type="match status" value="1"/>
</dbReference>
<feature type="region of interest" description="Disordered" evidence="1">
    <location>
        <begin position="375"/>
        <end position="394"/>
    </location>
</feature>
<dbReference type="STRING" id="2594813.A0A395MF83"/>
<organism evidence="2 3">
    <name type="scientific">Fusarium flagelliforme</name>
    <dbReference type="NCBI Taxonomy" id="2675880"/>
    <lineage>
        <taxon>Eukaryota</taxon>
        <taxon>Fungi</taxon>
        <taxon>Dikarya</taxon>
        <taxon>Ascomycota</taxon>
        <taxon>Pezizomycotina</taxon>
        <taxon>Sordariomycetes</taxon>
        <taxon>Hypocreomycetidae</taxon>
        <taxon>Hypocreales</taxon>
        <taxon>Nectriaceae</taxon>
        <taxon>Fusarium</taxon>
        <taxon>Fusarium incarnatum-equiseti species complex</taxon>
    </lineage>
</organism>